<dbReference type="InterPro" id="IPR006501">
    <property type="entry name" value="Pectinesterase_inhib_dom"/>
</dbReference>
<dbReference type="NCBIfam" id="TIGR01614">
    <property type="entry name" value="PME_inhib"/>
    <property type="match status" value="1"/>
</dbReference>
<dbReference type="PANTHER" id="PTHR31080:SF110">
    <property type="entry name" value="PECTINESTERASE INHIBITOR 3"/>
    <property type="match status" value="1"/>
</dbReference>
<evidence type="ECO:0000313" key="10">
    <source>
        <dbReference type="Proteomes" id="UP001279734"/>
    </source>
</evidence>
<keyword evidence="2" id="KW-0052">Apoplast</keyword>
<proteinExistence type="inferred from homology"/>
<feature type="domain" description="Pectinesterase inhibitor" evidence="8">
    <location>
        <begin position="30"/>
        <end position="191"/>
    </location>
</feature>
<comment type="caution">
    <text evidence="9">The sequence shown here is derived from an EMBL/GenBank/DDBJ whole genome shotgun (WGS) entry which is preliminary data.</text>
</comment>
<keyword evidence="3" id="KW-0964">Secreted</keyword>
<evidence type="ECO:0000256" key="6">
    <source>
        <dbReference type="ARBA" id="ARBA00038471"/>
    </source>
</evidence>
<evidence type="ECO:0000256" key="1">
    <source>
        <dbReference type="ARBA" id="ARBA00004271"/>
    </source>
</evidence>
<name>A0AAD3SN41_NEPGR</name>
<accession>A0AAD3SN41</accession>
<keyword evidence="5" id="KW-1015">Disulfide bond</keyword>
<keyword evidence="4 7" id="KW-0732">Signal</keyword>
<evidence type="ECO:0000256" key="4">
    <source>
        <dbReference type="ARBA" id="ARBA00022729"/>
    </source>
</evidence>
<dbReference type="CDD" id="cd15798">
    <property type="entry name" value="PMEI-like_3"/>
    <property type="match status" value="1"/>
</dbReference>
<sequence>MASVRSSFLIFSFVVLLLVACDAGAQKSRAPENLVRSSCIHASYPKVCIRTLSAYPGPARTPYDLARKAVSVSHNRARKTSKYLAQVKAQKWGSKKAKAALRDCLEQLSDSAAELSDTLKELGQLRSGSFRWRMNNAETWVSAALTDEDTCLDGIGEIRGGGSDSDLKVIKTDVRRRIKNVAKVTSNALYLINRLDASRGKP</sequence>
<comment type="subcellular location">
    <subcellularLocation>
        <location evidence="1">Secreted</location>
        <location evidence="1">Extracellular space</location>
        <location evidence="1">Apoplast</location>
    </subcellularLocation>
</comment>
<evidence type="ECO:0000259" key="8">
    <source>
        <dbReference type="SMART" id="SM00856"/>
    </source>
</evidence>
<protein>
    <recommendedName>
        <fullName evidence="8">Pectinesterase inhibitor domain-containing protein</fullName>
    </recommendedName>
</protein>
<dbReference type="Proteomes" id="UP001279734">
    <property type="component" value="Unassembled WGS sequence"/>
</dbReference>
<feature type="chain" id="PRO_5042235963" description="Pectinesterase inhibitor domain-containing protein" evidence="7">
    <location>
        <begin position="26"/>
        <end position="202"/>
    </location>
</feature>
<comment type="similarity">
    <text evidence="6">Belongs to the PMEI family.</text>
</comment>
<evidence type="ECO:0000256" key="5">
    <source>
        <dbReference type="ARBA" id="ARBA00023157"/>
    </source>
</evidence>
<dbReference type="SMART" id="SM00856">
    <property type="entry name" value="PMEI"/>
    <property type="match status" value="1"/>
</dbReference>
<dbReference type="GO" id="GO:0004857">
    <property type="term" value="F:enzyme inhibitor activity"/>
    <property type="evidence" value="ECO:0007669"/>
    <property type="project" value="InterPro"/>
</dbReference>
<keyword evidence="10" id="KW-1185">Reference proteome</keyword>
<dbReference type="GO" id="GO:0048046">
    <property type="term" value="C:apoplast"/>
    <property type="evidence" value="ECO:0007669"/>
    <property type="project" value="UniProtKB-SubCell"/>
</dbReference>
<evidence type="ECO:0000313" key="9">
    <source>
        <dbReference type="EMBL" id="GMH13774.1"/>
    </source>
</evidence>
<dbReference type="Pfam" id="PF04043">
    <property type="entry name" value="PMEI"/>
    <property type="match status" value="1"/>
</dbReference>
<reference evidence="9" key="1">
    <citation type="submission" date="2023-05" db="EMBL/GenBank/DDBJ databases">
        <title>Nepenthes gracilis genome sequencing.</title>
        <authorList>
            <person name="Fukushima K."/>
        </authorList>
    </citation>
    <scope>NUCLEOTIDE SEQUENCE</scope>
    <source>
        <strain evidence="9">SING2019-196</strain>
    </source>
</reference>
<evidence type="ECO:0000256" key="3">
    <source>
        <dbReference type="ARBA" id="ARBA00022525"/>
    </source>
</evidence>
<dbReference type="InterPro" id="IPR035513">
    <property type="entry name" value="Invertase/methylesterase_inhib"/>
</dbReference>
<dbReference type="Gene3D" id="1.20.140.40">
    <property type="entry name" value="Invertase/pectin methylesterase inhibitor family protein"/>
    <property type="match status" value="1"/>
</dbReference>
<organism evidence="9 10">
    <name type="scientific">Nepenthes gracilis</name>
    <name type="common">Slender pitcher plant</name>
    <dbReference type="NCBI Taxonomy" id="150966"/>
    <lineage>
        <taxon>Eukaryota</taxon>
        <taxon>Viridiplantae</taxon>
        <taxon>Streptophyta</taxon>
        <taxon>Embryophyta</taxon>
        <taxon>Tracheophyta</taxon>
        <taxon>Spermatophyta</taxon>
        <taxon>Magnoliopsida</taxon>
        <taxon>eudicotyledons</taxon>
        <taxon>Gunneridae</taxon>
        <taxon>Pentapetalae</taxon>
        <taxon>Caryophyllales</taxon>
        <taxon>Nepenthaceae</taxon>
        <taxon>Nepenthes</taxon>
    </lineage>
</organism>
<dbReference type="EMBL" id="BSYO01000013">
    <property type="protein sequence ID" value="GMH13774.1"/>
    <property type="molecule type" value="Genomic_DNA"/>
</dbReference>
<gene>
    <name evidence="9" type="ORF">Nepgr_015615</name>
</gene>
<evidence type="ECO:0000256" key="2">
    <source>
        <dbReference type="ARBA" id="ARBA00022523"/>
    </source>
</evidence>
<dbReference type="SUPFAM" id="SSF101148">
    <property type="entry name" value="Plant invertase/pectin methylesterase inhibitor"/>
    <property type="match status" value="1"/>
</dbReference>
<dbReference type="PANTHER" id="PTHR31080">
    <property type="entry name" value="PECTINESTERASE INHIBITOR-LIKE"/>
    <property type="match status" value="1"/>
</dbReference>
<evidence type="ECO:0000256" key="7">
    <source>
        <dbReference type="SAM" id="SignalP"/>
    </source>
</evidence>
<dbReference type="PROSITE" id="PS51257">
    <property type="entry name" value="PROKAR_LIPOPROTEIN"/>
    <property type="match status" value="1"/>
</dbReference>
<dbReference type="InterPro" id="IPR051955">
    <property type="entry name" value="PME_Inhibitor"/>
</dbReference>
<dbReference type="FunFam" id="1.20.140.40:FF:000006">
    <property type="entry name" value="Pectinesterase inhibitor 3"/>
    <property type="match status" value="1"/>
</dbReference>
<dbReference type="AlphaFoldDB" id="A0AAD3SN41"/>
<feature type="signal peptide" evidence="7">
    <location>
        <begin position="1"/>
        <end position="25"/>
    </location>
</feature>